<dbReference type="InterPro" id="IPR004107">
    <property type="entry name" value="Integrase_SAM-like_N"/>
</dbReference>
<dbReference type="InterPro" id="IPR044068">
    <property type="entry name" value="CB"/>
</dbReference>
<evidence type="ECO:0000256" key="3">
    <source>
        <dbReference type="PROSITE-ProRule" id="PRU01248"/>
    </source>
</evidence>
<feature type="compositionally biased region" description="Basic and acidic residues" evidence="4">
    <location>
        <begin position="59"/>
        <end position="76"/>
    </location>
</feature>
<evidence type="ECO:0000313" key="7">
    <source>
        <dbReference type="Proteomes" id="UP000076128"/>
    </source>
</evidence>
<organism evidence="6 7">
    <name type="scientific">Frigidibacter mobilis</name>
    <dbReference type="NCBI Taxonomy" id="1335048"/>
    <lineage>
        <taxon>Bacteria</taxon>
        <taxon>Pseudomonadati</taxon>
        <taxon>Pseudomonadota</taxon>
        <taxon>Alphaproteobacteria</taxon>
        <taxon>Rhodobacterales</taxon>
        <taxon>Paracoccaceae</taxon>
        <taxon>Frigidibacter</taxon>
    </lineage>
</organism>
<reference evidence="6 7" key="1">
    <citation type="submission" date="2015-09" db="EMBL/GenBank/DDBJ databases">
        <title>Complete genome sequence of Defluviimonas alba cai42t isolated from an oilfield in Xinjiang.</title>
        <authorList>
            <person name="Geng S."/>
            <person name="Pan X."/>
            <person name="Wu X."/>
        </authorList>
    </citation>
    <scope>NUCLEOTIDE SEQUENCE [LARGE SCALE GENOMIC DNA]</scope>
    <source>
        <strain evidence="7">cai42</strain>
        <plasmid evidence="7">cai42_Plasmida</plasmid>
    </source>
</reference>
<evidence type="ECO:0000256" key="2">
    <source>
        <dbReference type="ARBA" id="ARBA00023125"/>
    </source>
</evidence>
<dbReference type="AlphaFoldDB" id="A0A159Z909"/>
<dbReference type="GO" id="GO:0003677">
    <property type="term" value="F:DNA binding"/>
    <property type="evidence" value="ECO:0007669"/>
    <property type="project" value="UniProtKB-UniRule"/>
</dbReference>
<dbReference type="PROSITE" id="PS51900">
    <property type="entry name" value="CB"/>
    <property type="match status" value="1"/>
</dbReference>
<dbReference type="SUPFAM" id="SSF47823">
    <property type="entry name" value="lambda integrase-like, N-terminal domain"/>
    <property type="match status" value="1"/>
</dbReference>
<protein>
    <submittedName>
        <fullName evidence="6">Transposase A</fullName>
    </submittedName>
</protein>
<dbReference type="Gene3D" id="1.10.150.130">
    <property type="match status" value="1"/>
</dbReference>
<keyword evidence="2 3" id="KW-0238">DNA-binding</keyword>
<dbReference type="KEGG" id="daa:AKL17_1p0064"/>
<keyword evidence="1" id="KW-0229">DNA integration</keyword>
<sequence length="224" mass="24570">MGSVMSRDLNHGRDEMRIDLCLDPFGPTHPRLGPNGLHPIDEARDEAEVLLNMLLADPAGRDDTPGREGEGRAENRLGHEDALRMVAQRPVPKVGCDLLALVYYVDSTPAAAFCPMLDGITPESLEALMFKLTASANGGTILVTDLKGNPVDPICRFAAYLLAKAYSPNTALAYARDLIHLWTFLSTQGIHWTAFSPELSVAFLGHLRSVPANRKRRALRSDLW</sequence>
<evidence type="ECO:0000256" key="1">
    <source>
        <dbReference type="ARBA" id="ARBA00022908"/>
    </source>
</evidence>
<gene>
    <name evidence="6" type="ORF">AKL17_1p0064</name>
</gene>
<dbReference type="GO" id="GO:0015074">
    <property type="term" value="P:DNA integration"/>
    <property type="evidence" value="ECO:0007669"/>
    <property type="project" value="UniProtKB-KW"/>
</dbReference>
<evidence type="ECO:0000256" key="4">
    <source>
        <dbReference type="SAM" id="MobiDB-lite"/>
    </source>
</evidence>
<dbReference type="InterPro" id="IPR010998">
    <property type="entry name" value="Integrase_recombinase_N"/>
</dbReference>
<dbReference type="Pfam" id="PF02899">
    <property type="entry name" value="Phage_int_SAM_1"/>
    <property type="match status" value="1"/>
</dbReference>
<name>A0A159Z909_9RHOB</name>
<geneLocation type="plasmid" evidence="7">
    <name>cai42_Plasmida</name>
</geneLocation>
<accession>A0A159Z909</accession>
<evidence type="ECO:0000259" key="5">
    <source>
        <dbReference type="PROSITE" id="PS51900"/>
    </source>
</evidence>
<dbReference type="EMBL" id="CP012662">
    <property type="protein sequence ID" value="AMY72065.1"/>
    <property type="molecule type" value="Genomic_DNA"/>
</dbReference>
<evidence type="ECO:0000313" key="6">
    <source>
        <dbReference type="EMBL" id="AMY72065.1"/>
    </source>
</evidence>
<keyword evidence="6" id="KW-0614">Plasmid</keyword>
<feature type="domain" description="Core-binding (CB)" evidence="5">
    <location>
        <begin position="148"/>
        <end position="224"/>
    </location>
</feature>
<feature type="region of interest" description="Disordered" evidence="4">
    <location>
        <begin position="56"/>
        <end position="76"/>
    </location>
</feature>
<proteinExistence type="predicted"/>
<keyword evidence="7" id="KW-1185">Reference proteome</keyword>
<dbReference type="Proteomes" id="UP000076128">
    <property type="component" value="Plasmid pcai42A"/>
</dbReference>